<dbReference type="STRING" id="493.BWD07_09435"/>
<dbReference type="InterPro" id="IPR036388">
    <property type="entry name" value="WH-like_DNA-bd_sf"/>
</dbReference>
<gene>
    <name evidence="5" type="primary">yybR</name>
    <name evidence="5" type="ORF">NCTC10296_00568</name>
</gene>
<dbReference type="Pfam" id="PF01638">
    <property type="entry name" value="HxlR"/>
    <property type="match status" value="1"/>
</dbReference>
<evidence type="ECO:0000313" key="5">
    <source>
        <dbReference type="EMBL" id="VEE99875.1"/>
    </source>
</evidence>
<evidence type="ECO:0000256" key="3">
    <source>
        <dbReference type="ARBA" id="ARBA00023163"/>
    </source>
</evidence>
<evidence type="ECO:0000256" key="1">
    <source>
        <dbReference type="ARBA" id="ARBA00023015"/>
    </source>
</evidence>
<dbReference type="InterPro" id="IPR036390">
    <property type="entry name" value="WH_DNA-bd_sf"/>
</dbReference>
<protein>
    <submittedName>
        <fullName evidence="5">HxlR family transcriptional regulator</fullName>
    </submittedName>
</protein>
<dbReference type="AlphaFoldDB" id="A0A1X3CUX4"/>
<dbReference type="GO" id="GO:0003677">
    <property type="term" value="F:DNA binding"/>
    <property type="evidence" value="ECO:0007669"/>
    <property type="project" value="UniProtKB-KW"/>
</dbReference>
<keyword evidence="3" id="KW-0804">Transcription</keyword>
<dbReference type="OrthoDB" id="9807069at2"/>
<evidence type="ECO:0000313" key="6">
    <source>
        <dbReference type="Proteomes" id="UP000279284"/>
    </source>
</evidence>
<dbReference type="InterPro" id="IPR002577">
    <property type="entry name" value="HTH_HxlR"/>
</dbReference>
<accession>A0A1X3CUX4</accession>
<organism evidence="5 6">
    <name type="scientific">Neisseria canis</name>
    <dbReference type="NCBI Taxonomy" id="493"/>
    <lineage>
        <taxon>Bacteria</taxon>
        <taxon>Pseudomonadati</taxon>
        <taxon>Pseudomonadota</taxon>
        <taxon>Betaproteobacteria</taxon>
        <taxon>Neisseriales</taxon>
        <taxon>Neisseriaceae</taxon>
        <taxon>Neisseria</taxon>
    </lineage>
</organism>
<proteinExistence type="predicted"/>
<keyword evidence="2" id="KW-0238">DNA-binding</keyword>
<dbReference type="Proteomes" id="UP000279284">
    <property type="component" value="Chromosome"/>
</dbReference>
<dbReference type="PROSITE" id="PS51118">
    <property type="entry name" value="HTH_HXLR"/>
    <property type="match status" value="1"/>
</dbReference>
<dbReference type="Gene3D" id="1.10.10.10">
    <property type="entry name" value="Winged helix-like DNA-binding domain superfamily/Winged helix DNA-binding domain"/>
    <property type="match status" value="1"/>
</dbReference>
<dbReference type="SUPFAM" id="SSF46785">
    <property type="entry name" value="Winged helix' DNA-binding domain"/>
    <property type="match status" value="1"/>
</dbReference>
<dbReference type="PANTHER" id="PTHR33204:SF29">
    <property type="entry name" value="TRANSCRIPTIONAL REGULATOR"/>
    <property type="match status" value="1"/>
</dbReference>
<feature type="domain" description="HTH hxlR-type" evidence="4">
    <location>
        <begin position="18"/>
        <end position="116"/>
    </location>
</feature>
<evidence type="ECO:0000256" key="2">
    <source>
        <dbReference type="ARBA" id="ARBA00023125"/>
    </source>
</evidence>
<evidence type="ECO:0000259" key="4">
    <source>
        <dbReference type="PROSITE" id="PS51118"/>
    </source>
</evidence>
<reference evidence="5 6" key="1">
    <citation type="submission" date="2018-12" db="EMBL/GenBank/DDBJ databases">
        <authorList>
            <consortium name="Pathogen Informatics"/>
        </authorList>
    </citation>
    <scope>NUCLEOTIDE SEQUENCE [LARGE SCALE GENOMIC DNA]</scope>
    <source>
        <strain evidence="5 6">NCTC10296</strain>
    </source>
</reference>
<dbReference type="KEGG" id="nci:NCTC10296_00568"/>
<keyword evidence="6" id="KW-1185">Reference proteome</keyword>
<dbReference type="RefSeq" id="WP_085417180.1">
    <property type="nucleotide sequence ID" value="NZ_CAUJPY010000027.1"/>
</dbReference>
<dbReference type="EMBL" id="LR134313">
    <property type="protein sequence ID" value="VEE99875.1"/>
    <property type="molecule type" value="Genomic_DNA"/>
</dbReference>
<sequence>MPADQDPISQYDLSADCCPVRTTLDIIGGKWKVLILYHLDAETHRFNGLQRLLPGITQRMLTLQLRELESDGIVHREVYPQVPPKVEYSLTEFGRTLMPVIQAMHHWGKTYARECEKHKHTPV</sequence>
<dbReference type="PANTHER" id="PTHR33204">
    <property type="entry name" value="TRANSCRIPTIONAL REGULATOR, MARR FAMILY"/>
    <property type="match status" value="1"/>
</dbReference>
<name>A0A1X3CUX4_9NEIS</name>
<keyword evidence="1" id="KW-0805">Transcription regulation</keyword>